<gene>
    <name evidence="1" type="ORF">MRATA1EN1_LOCUS26114</name>
</gene>
<organism evidence="1 2">
    <name type="scientific">Rangifer tarandus platyrhynchus</name>
    <name type="common">Svalbard reindeer</name>
    <dbReference type="NCBI Taxonomy" id="3082113"/>
    <lineage>
        <taxon>Eukaryota</taxon>
        <taxon>Metazoa</taxon>
        <taxon>Chordata</taxon>
        <taxon>Craniata</taxon>
        <taxon>Vertebrata</taxon>
        <taxon>Euteleostomi</taxon>
        <taxon>Mammalia</taxon>
        <taxon>Eutheria</taxon>
        <taxon>Laurasiatheria</taxon>
        <taxon>Artiodactyla</taxon>
        <taxon>Ruminantia</taxon>
        <taxon>Pecora</taxon>
        <taxon>Cervidae</taxon>
        <taxon>Odocoileinae</taxon>
        <taxon>Rangifer</taxon>
    </lineage>
</organism>
<keyword evidence="2" id="KW-1185">Reference proteome</keyword>
<sequence>MKIFYDIKENLLKWLFSKGREFMWLVFSFLKSREVCNYPLHQHTLFAPQILPIKNGQDKIDKCGQLWSYLAHTVKAATLPWQFFAPCLLFSKRAHGIKDGVGAPVPPLVCF</sequence>
<evidence type="ECO:0000313" key="2">
    <source>
        <dbReference type="Proteomes" id="UP001176941"/>
    </source>
</evidence>
<dbReference type="EMBL" id="OX459942">
    <property type="protein sequence ID" value="CAI9177152.1"/>
    <property type="molecule type" value="Genomic_DNA"/>
</dbReference>
<name>A0ABN8ZT69_RANTA</name>
<evidence type="ECO:0000313" key="1">
    <source>
        <dbReference type="EMBL" id="CAI9177152.1"/>
    </source>
</evidence>
<dbReference type="Proteomes" id="UP001176941">
    <property type="component" value="Chromosome 6"/>
</dbReference>
<reference evidence="1" key="1">
    <citation type="submission" date="2023-04" db="EMBL/GenBank/DDBJ databases">
        <authorList>
            <consortium name="ELIXIR-Norway"/>
        </authorList>
    </citation>
    <scope>NUCLEOTIDE SEQUENCE [LARGE SCALE GENOMIC DNA]</scope>
</reference>
<proteinExistence type="predicted"/>
<protein>
    <submittedName>
        <fullName evidence="1">Uncharacterized protein</fullName>
    </submittedName>
</protein>
<accession>A0ABN8ZT69</accession>